<evidence type="ECO:0000256" key="2">
    <source>
        <dbReference type="ARBA" id="ARBA00022553"/>
    </source>
</evidence>
<dbReference type="GO" id="GO:0005634">
    <property type="term" value="C:nucleus"/>
    <property type="evidence" value="ECO:0007669"/>
    <property type="project" value="UniProtKB-SubCell"/>
</dbReference>
<gene>
    <name evidence="12" type="ORF">HHK36_013633</name>
</gene>
<keyword evidence="7" id="KW-0539">Nucleus</keyword>
<keyword evidence="5" id="KW-0010">Activator</keyword>
<proteinExistence type="predicted"/>
<dbReference type="AlphaFoldDB" id="A0A835DEL8"/>
<evidence type="ECO:0000256" key="6">
    <source>
        <dbReference type="ARBA" id="ARBA00023163"/>
    </source>
</evidence>
<keyword evidence="6" id="KW-0804">Transcription</keyword>
<evidence type="ECO:0000256" key="7">
    <source>
        <dbReference type="ARBA" id="ARBA00023242"/>
    </source>
</evidence>
<dbReference type="InterPro" id="IPR009057">
    <property type="entry name" value="Homeodomain-like_sf"/>
</dbReference>
<feature type="compositionally biased region" description="Polar residues" evidence="9">
    <location>
        <begin position="255"/>
        <end position="266"/>
    </location>
</feature>
<dbReference type="GO" id="GO:0000160">
    <property type="term" value="P:phosphorelay signal transduction system"/>
    <property type="evidence" value="ECO:0007669"/>
    <property type="project" value="UniProtKB-KW"/>
</dbReference>
<dbReference type="SUPFAM" id="SSF52172">
    <property type="entry name" value="CheY-like"/>
    <property type="match status" value="1"/>
</dbReference>
<feature type="domain" description="HTH myb-type" evidence="11">
    <location>
        <begin position="190"/>
        <end position="249"/>
    </location>
</feature>
<dbReference type="SUPFAM" id="SSF46689">
    <property type="entry name" value="Homeodomain-like"/>
    <property type="match status" value="1"/>
</dbReference>
<feature type="domain" description="Response regulatory" evidence="10">
    <location>
        <begin position="27"/>
        <end position="142"/>
    </location>
</feature>
<dbReference type="GO" id="GO:0009736">
    <property type="term" value="P:cytokinin-activated signaling pathway"/>
    <property type="evidence" value="ECO:0007669"/>
    <property type="project" value="InterPro"/>
</dbReference>
<evidence type="ECO:0008006" key="14">
    <source>
        <dbReference type="Google" id="ProtNLM"/>
    </source>
</evidence>
<organism evidence="12 13">
    <name type="scientific">Tetracentron sinense</name>
    <name type="common">Spur-leaf</name>
    <dbReference type="NCBI Taxonomy" id="13715"/>
    <lineage>
        <taxon>Eukaryota</taxon>
        <taxon>Viridiplantae</taxon>
        <taxon>Streptophyta</taxon>
        <taxon>Embryophyta</taxon>
        <taxon>Tracheophyta</taxon>
        <taxon>Spermatophyta</taxon>
        <taxon>Magnoliopsida</taxon>
        <taxon>Trochodendrales</taxon>
        <taxon>Trochodendraceae</taxon>
        <taxon>Tetracentron</taxon>
    </lineage>
</organism>
<dbReference type="NCBIfam" id="TIGR01557">
    <property type="entry name" value="myb_SHAQKYF"/>
    <property type="match status" value="1"/>
</dbReference>
<dbReference type="OMA" id="HIPSYIA"/>
<dbReference type="OrthoDB" id="60033at2759"/>
<dbReference type="PROSITE" id="PS50110">
    <property type="entry name" value="RESPONSE_REGULATORY"/>
    <property type="match status" value="1"/>
</dbReference>
<dbReference type="GO" id="GO:0003677">
    <property type="term" value="F:DNA binding"/>
    <property type="evidence" value="ECO:0007669"/>
    <property type="project" value="InterPro"/>
</dbReference>
<name>A0A835DEL8_TETSI</name>
<dbReference type="InterPro" id="IPR045279">
    <property type="entry name" value="ARR-like"/>
</dbReference>
<dbReference type="Gene3D" id="1.10.10.60">
    <property type="entry name" value="Homeodomain-like"/>
    <property type="match status" value="1"/>
</dbReference>
<evidence type="ECO:0000256" key="8">
    <source>
        <dbReference type="PROSITE-ProRule" id="PRU00169"/>
    </source>
</evidence>
<dbReference type="EMBL" id="JABCRI010000009">
    <property type="protein sequence ID" value="KAF8400336.1"/>
    <property type="molecule type" value="Genomic_DNA"/>
</dbReference>
<feature type="compositionally biased region" description="Polar residues" evidence="9">
    <location>
        <begin position="273"/>
        <end position="284"/>
    </location>
</feature>
<evidence type="ECO:0000256" key="1">
    <source>
        <dbReference type="ARBA" id="ARBA00004123"/>
    </source>
</evidence>
<comment type="subcellular location">
    <subcellularLocation>
        <location evidence="1">Nucleus</location>
    </subcellularLocation>
</comment>
<evidence type="ECO:0000256" key="9">
    <source>
        <dbReference type="SAM" id="MobiDB-lite"/>
    </source>
</evidence>
<keyword evidence="3" id="KW-0902">Two-component regulatory system</keyword>
<dbReference type="CDD" id="cd17584">
    <property type="entry name" value="REC_typeB_ARR-like"/>
    <property type="match status" value="1"/>
</dbReference>
<dbReference type="InterPro" id="IPR006447">
    <property type="entry name" value="Myb_dom_plants"/>
</dbReference>
<keyword evidence="2 8" id="KW-0597">Phosphoprotein</keyword>
<keyword evidence="13" id="KW-1185">Reference proteome</keyword>
<sequence length="542" mass="60548">MSEKNDLVGQIPAPENDEELKFPEGMRVLAVDDDMLCLTLLAGLLRKCRYKVTVTTEATKALKMLRENKDNFDIVITDVHMVDMDGFRLLEIISLEMDIPVIMMSANDDKNTVMKGIKHGARDYLLKPVRAEEIKNIWQHVIRKTLFNPDKLRIPKVATDQNLKPAKRQRERSKEKEDETDDISDEDSLSQKKQRIAWSRELHAKFYEAVTRLGVDKAVPKKILELMNEPGITRENVASHLQKFRNGIKKGNARPIQQSENGNDANSIGGHRPNSSILSFDNQGPDSVNHLDGFGVNGYSNSKMIQFGHHIQIPEACSIPLASQKPSSLPTSQQDIFLQRYPQPEIVNQMRQTMHIPVLGDVPSHPLRSGNLHQQSDFNMLKYQTFSLRPRMVNNYMDHIPSYIASSEPGPSGFPLVGCASNSYSTGIFLDAATSSPCSMLRDASTDLSAIVQHDSVAGPQNFIPGQNEGINIVSSSGRGDLDFRIPLDVQGSFMEGVIGSGPMNVAQHPSEHLELERNFDFSSCSSTDDDLIAVVNQQFRQ</sequence>
<dbReference type="PANTHER" id="PTHR43874">
    <property type="entry name" value="TWO-COMPONENT RESPONSE REGULATOR"/>
    <property type="match status" value="1"/>
</dbReference>
<feature type="compositionally biased region" description="Acidic residues" evidence="9">
    <location>
        <begin position="178"/>
        <end position="188"/>
    </location>
</feature>
<evidence type="ECO:0000259" key="10">
    <source>
        <dbReference type="PROSITE" id="PS50110"/>
    </source>
</evidence>
<dbReference type="Pfam" id="PF00249">
    <property type="entry name" value="Myb_DNA-binding"/>
    <property type="match status" value="1"/>
</dbReference>
<feature type="region of interest" description="Disordered" evidence="9">
    <location>
        <begin position="157"/>
        <end position="192"/>
    </location>
</feature>
<evidence type="ECO:0000313" key="12">
    <source>
        <dbReference type="EMBL" id="KAF8400336.1"/>
    </source>
</evidence>
<dbReference type="Gene3D" id="3.40.50.2300">
    <property type="match status" value="1"/>
</dbReference>
<evidence type="ECO:0000313" key="13">
    <source>
        <dbReference type="Proteomes" id="UP000655225"/>
    </source>
</evidence>
<reference evidence="12 13" key="1">
    <citation type="submission" date="2020-04" db="EMBL/GenBank/DDBJ databases">
        <title>Plant Genome Project.</title>
        <authorList>
            <person name="Zhang R.-G."/>
        </authorList>
    </citation>
    <scope>NUCLEOTIDE SEQUENCE [LARGE SCALE GENOMIC DNA]</scope>
    <source>
        <strain evidence="12">YNK0</strain>
        <tissue evidence="12">Leaf</tissue>
    </source>
</reference>
<feature type="modified residue" description="4-aspartylphosphate" evidence="8">
    <location>
        <position position="78"/>
    </location>
</feature>
<dbReference type="InterPro" id="IPR017930">
    <property type="entry name" value="Myb_dom"/>
</dbReference>
<keyword evidence="4" id="KW-0805">Transcription regulation</keyword>
<evidence type="ECO:0000256" key="4">
    <source>
        <dbReference type="ARBA" id="ARBA00023015"/>
    </source>
</evidence>
<dbReference type="Proteomes" id="UP000655225">
    <property type="component" value="Unassembled WGS sequence"/>
</dbReference>
<accession>A0A835DEL8</accession>
<evidence type="ECO:0000256" key="3">
    <source>
        <dbReference type="ARBA" id="ARBA00023012"/>
    </source>
</evidence>
<dbReference type="PANTHER" id="PTHR43874:SF217">
    <property type="entry name" value="TWO-COMPONENT RESPONSE REGULATOR ORR24-LIKE ISOFORM X1"/>
    <property type="match status" value="1"/>
</dbReference>
<dbReference type="FunFam" id="1.10.10.60:FF:000007">
    <property type="entry name" value="Two-component response regulator"/>
    <property type="match status" value="1"/>
</dbReference>
<dbReference type="InterPro" id="IPR001005">
    <property type="entry name" value="SANT/Myb"/>
</dbReference>
<dbReference type="InterPro" id="IPR001789">
    <property type="entry name" value="Sig_transdc_resp-reg_receiver"/>
</dbReference>
<evidence type="ECO:0000256" key="5">
    <source>
        <dbReference type="ARBA" id="ARBA00023159"/>
    </source>
</evidence>
<dbReference type="Pfam" id="PF00072">
    <property type="entry name" value="Response_reg"/>
    <property type="match status" value="1"/>
</dbReference>
<protein>
    <recommendedName>
        <fullName evidence="14">Two-component response regulator</fullName>
    </recommendedName>
</protein>
<evidence type="ECO:0000259" key="11">
    <source>
        <dbReference type="PROSITE" id="PS51294"/>
    </source>
</evidence>
<comment type="caution">
    <text evidence="12">The sequence shown here is derived from an EMBL/GenBank/DDBJ whole genome shotgun (WGS) entry which is preliminary data.</text>
</comment>
<dbReference type="PROSITE" id="PS51294">
    <property type="entry name" value="HTH_MYB"/>
    <property type="match status" value="1"/>
</dbReference>
<dbReference type="SMART" id="SM00448">
    <property type="entry name" value="REC"/>
    <property type="match status" value="1"/>
</dbReference>
<dbReference type="InterPro" id="IPR011006">
    <property type="entry name" value="CheY-like_superfamily"/>
</dbReference>
<feature type="region of interest" description="Disordered" evidence="9">
    <location>
        <begin position="248"/>
        <end position="284"/>
    </location>
</feature>